<name>A0A2K6M7I1_RHIBE</name>
<sequence length="191" mass="21710">MALGPRERQAKLSILQMDRGAPQHGSRWCPERERSKLLTLKARESQPCSCRAFNLDEDVFIHQANHPLTVLSSVVMGSNDHTLAEGDKRPCFRLFHFNIASLALQRLCYLEHVSSRVSVSWISALLPAGAMKHQLLCYLMDLIMLFLCMSLKATNMQHCKCSIATWDWPLNWTGKPMCIDRVDVNCLKSLP</sequence>
<evidence type="ECO:0000313" key="1">
    <source>
        <dbReference type="Ensembl" id="ENSRBIP00000031731.1"/>
    </source>
</evidence>
<organism evidence="1 2">
    <name type="scientific">Rhinopithecus bieti</name>
    <name type="common">Black snub-nosed monkey</name>
    <name type="synonym">Pygathrix bieti</name>
    <dbReference type="NCBI Taxonomy" id="61621"/>
    <lineage>
        <taxon>Eukaryota</taxon>
        <taxon>Metazoa</taxon>
        <taxon>Chordata</taxon>
        <taxon>Craniata</taxon>
        <taxon>Vertebrata</taxon>
        <taxon>Euteleostomi</taxon>
        <taxon>Mammalia</taxon>
        <taxon>Eutheria</taxon>
        <taxon>Euarchontoglires</taxon>
        <taxon>Primates</taxon>
        <taxon>Haplorrhini</taxon>
        <taxon>Catarrhini</taxon>
        <taxon>Cercopithecidae</taxon>
        <taxon>Colobinae</taxon>
        <taxon>Rhinopithecus</taxon>
    </lineage>
</organism>
<keyword evidence="2" id="KW-1185">Reference proteome</keyword>
<dbReference type="Ensembl" id="ENSRBIT00000055699.1">
    <property type="protein sequence ID" value="ENSRBIP00000031731.1"/>
    <property type="gene ID" value="ENSRBIG00000039679.1"/>
</dbReference>
<evidence type="ECO:0000313" key="2">
    <source>
        <dbReference type="Proteomes" id="UP000233180"/>
    </source>
</evidence>
<reference evidence="1" key="2">
    <citation type="submission" date="2025-08" db="UniProtKB">
        <authorList>
            <consortium name="Ensembl"/>
        </authorList>
    </citation>
    <scope>IDENTIFICATION</scope>
</reference>
<dbReference type="Proteomes" id="UP000233180">
    <property type="component" value="Unassembled WGS sequence"/>
</dbReference>
<dbReference type="AlphaFoldDB" id="A0A2K6M7I1"/>
<accession>A0A2K6M7I1</accession>
<dbReference type="Pfam" id="PF17706">
    <property type="entry name" value="DUF5552"/>
    <property type="match status" value="1"/>
</dbReference>
<reference evidence="1 2" key="1">
    <citation type="submission" date="2016-06" db="EMBL/GenBank/DDBJ databases">
        <title>Genome of Rhinopithecus bieti.</title>
        <authorList>
            <person name="Wu"/>
            <person name="C.-I. and Zhang"/>
            <person name="Y."/>
        </authorList>
    </citation>
    <scope>NUCLEOTIDE SEQUENCE</scope>
</reference>
<proteinExistence type="predicted"/>
<protein>
    <submittedName>
        <fullName evidence="1">Uncharacterized protein</fullName>
    </submittedName>
</protein>
<dbReference type="GeneTree" id="ENSGT00530000065242"/>
<reference evidence="1" key="3">
    <citation type="submission" date="2025-09" db="UniProtKB">
        <authorList>
            <consortium name="Ensembl"/>
        </authorList>
    </citation>
    <scope>IDENTIFICATION</scope>
</reference>
<dbReference type="InterPro" id="IPR041435">
    <property type="entry name" value="DUF5552"/>
</dbReference>
<dbReference type="OMA" id="DKRPCFR"/>